<dbReference type="OrthoDB" id="8062037at2759"/>
<sequence length="134" mass="15317">MSLTTSGPNRNLKEAHMYSYLLTQKWKFEGSCNETILILYSLEDNVVYTLTMQHARLKLRDENIVQVSMDTNHYFNSKDTVGDGLKAMILGFKSFLKGEEYRPYQVEDVDGDNSSSFNSLSLFVLFISLLVALL</sequence>
<organism evidence="1 2">
    <name type="scientific">Lottia gigantea</name>
    <name type="common">Giant owl limpet</name>
    <dbReference type="NCBI Taxonomy" id="225164"/>
    <lineage>
        <taxon>Eukaryota</taxon>
        <taxon>Metazoa</taxon>
        <taxon>Spiralia</taxon>
        <taxon>Lophotrochozoa</taxon>
        <taxon>Mollusca</taxon>
        <taxon>Gastropoda</taxon>
        <taxon>Patellogastropoda</taxon>
        <taxon>Lottioidea</taxon>
        <taxon>Lottiidae</taxon>
        <taxon>Lottia</taxon>
    </lineage>
</organism>
<dbReference type="AlphaFoldDB" id="V3ZN31"/>
<dbReference type="Gene3D" id="3.10.310.50">
    <property type="match status" value="1"/>
</dbReference>
<dbReference type="EMBL" id="KB203251">
    <property type="protein sequence ID" value="ESO85732.1"/>
    <property type="molecule type" value="Genomic_DNA"/>
</dbReference>
<evidence type="ECO:0000313" key="2">
    <source>
        <dbReference type="Proteomes" id="UP000030746"/>
    </source>
</evidence>
<dbReference type="Proteomes" id="UP000030746">
    <property type="component" value="Unassembled WGS sequence"/>
</dbReference>
<dbReference type="RefSeq" id="XP_009063467.1">
    <property type="nucleotide sequence ID" value="XM_009065219.1"/>
</dbReference>
<dbReference type="HOGENOM" id="CLU_1898616_0_0_1"/>
<evidence type="ECO:0000313" key="1">
    <source>
        <dbReference type="EMBL" id="ESO85732.1"/>
    </source>
</evidence>
<dbReference type="GO" id="GO:0016020">
    <property type="term" value="C:membrane"/>
    <property type="evidence" value="ECO:0007669"/>
    <property type="project" value="TreeGrafter"/>
</dbReference>
<dbReference type="PANTHER" id="PTHR33748">
    <property type="entry name" value="PROTEIN CBG04600"/>
    <property type="match status" value="1"/>
</dbReference>
<protein>
    <recommendedName>
        <fullName evidence="3">TPM domain-containing protein</fullName>
    </recommendedName>
</protein>
<proteinExistence type="predicted"/>
<evidence type="ECO:0008006" key="3">
    <source>
        <dbReference type="Google" id="ProtNLM"/>
    </source>
</evidence>
<name>V3ZN31_LOTGI</name>
<reference evidence="1 2" key="1">
    <citation type="journal article" date="2013" name="Nature">
        <title>Insights into bilaterian evolution from three spiralian genomes.</title>
        <authorList>
            <person name="Simakov O."/>
            <person name="Marletaz F."/>
            <person name="Cho S.J."/>
            <person name="Edsinger-Gonzales E."/>
            <person name="Havlak P."/>
            <person name="Hellsten U."/>
            <person name="Kuo D.H."/>
            <person name="Larsson T."/>
            <person name="Lv J."/>
            <person name="Arendt D."/>
            <person name="Savage R."/>
            <person name="Osoegawa K."/>
            <person name="de Jong P."/>
            <person name="Grimwood J."/>
            <person name="Chapman J.A."/>
            <person name="Shapiro H."/>
            <person name="Aerts A."/>
            <person name="Otillar R.P."/>
            <person name="Terry A.Y."/>
            <person name="Boore J.L."/>
            <person name="Grigoriev I.V."/>
            <person name="Lindberg D.R."/>
            <person name="Seaver E.C."/>
            <person name="Weisblat D.A."/>
            <person name="Putnam N.H."/>
            <person name="Rokhsar D.S."/>
        </authorList>
    </citation>
    <scope>NUCLEOTIDE SEQUENCE [LARGE SCALE GENOMIC DNA]</scope>
</reference>
<gene>
    <name evidence="1" type="ORF">LOTGIDRAFT_235706</name>
</gene>
<dbReference type="CTD" id="20249937"/>
<dbReference type="PANTHER" id="PTHR33748:SF5">
    <property type="entry name" value="GROUND-LIKE DOMAIN-CONTAINING PROTEIN"/>
    <property type="match status" value="1"/>
</dbReference>
<keyword evidence="2" id="KW-1185">Reference proteome</keyword>
<accession>V3ZN31</accession>
<dbReference type="KEGG" id="lgi:LOTGIDRAFT_235706"/>
<dbReference type="GeneID" id="20249937"/>